<dbReference type="GO" id="GO:0046872">
    <property type="term" value="F:metal ion binding"/>
    <property type="evidence" value="ECO:0007669"/>
    <property type="project" value="UniProtKB-UniRule"/>
</dbReference>
<sequence length="418" mass="44441">MIGYSEALEIILRESARLETLRCAPEHALGHVLAESIASDEYLPPFDNSAMDGFALHVGGATLRTGTEFDVAGAQAAGDARVEAVHGAWEIMTGARMPEGLDAVAPVEQVEVLARDADGRPVRICLTADVEAGQHVRRRGEDVMRGTEVLEAGTRLGPQHLMVLAALGVQSVSVVRRPLVAVITTGRELVDDPAQPLASGEIRNSNGPFLAARVIAAGADVVFRETVSDDPAAFLSALERALDAGADVVLSTGAVSMGRYDFVPDALRGVGATLHFHKVRIRPGKPLLFGRLAGGQLYFGLPGNPVSSAVGLRFFVEPSLRALTGIAPERPLRVPLAAAYRKRAPLRFHLKGRVAVDETGRLQARVLPGQESFRIMPLLAANAWIVVPEEAEAPEAGDLVEVYGLGHLEAPLMDEVQA</sequence>
<keyword evidence="6" id="KW-0808">Transferase</keyword>
<evidence type="ECO:0000256" key="5">
    <source>
        <dbReference type="ARBA" id="ARBA00047317"/>
    </source>
</evidence>
<dbReference type="InterPro" id="IPR038987">
    <property type="entry name" value="MoeA-like"/>
</dbReference>
<dbReference type="CDD" id="cd00887">
    <property type="entry name" value="MoeA"/>
    <property type="match status" value="1"/>
</dbReference>
<dbReference type="InterPro" id="IPR036425">
    <property type="entry name" value="MoaB/Mog-like_dom_sf"/>
</dbReference>
<keyword evidence="9" id="KW-1185">Reference proteome</keyword>
<accession>A0A0A0EU67</accession>
<comment type="catalytic activity">
    <reaction evidence="5">
        <text>adenylyl-molybdopterin + molybdate = Mo-molybdopterin + AMP + H(+)</text>
        <dbReference type="Rhea" id="RHEA:35047"/>
        <dbReference type="ChEBI" id="CHEBI:15378"/>
        <dbReference type="ChEBI" id="CHEBI:36264"/>
        <dbReference type="ChEBI" id="CHEBI:62727"/>
        <dbReference type="ChEBI" id="CHEBI:71302"/>
        <dbReference type="ChEBI" id="CHEBI:456215"/>
        <dbReference type="EC" id="2.10.1.1"/>
    </reaction>
</comment>
<dbReference type="Pfam" id="PF03453">
    <property type="entry name" value="MoeA_N"/>
    <property type="match status" value="1"/>
</dbReference>
<gene>
    <name evidence="8" type="ORF">N800_03245</name>
</gene>
<keyword evidence="6" id="KW-0479">Metal-binding</keyword>
<dbReference type="Gene3D" id="3.40.980.10">
    <property type="entry name" value="MoaB/Mog-like domain"/>
    <property type="match status" value="1"/>
</dbReference>
<organism evidence="8 9">
    <name type="scientific">Lysobacter daejeonensis GH1-9</name>
    <dbReference type="NCBI Taxonomy" id="1385517"/>
    <lineage>
        <taxon>Bacteria</taxon>
        <taxon>Pseudomonadati</taxon>
        <taxon>Pseudomonadota</taxon>
        <taxon>Gammaproteobacteria</taxon>
        <taxon>Lysobacterales</taxon>
        <taxon>Lysobacteraceae</taxon>
        <taxon>Aerolutibacter</taxon>
    </lineage>
</organism>
<evidence type="ECO:0000256" key="2">
    <source>
        <dbReference type="ARBA" id="ARBA00005046"/>
    </source>
</evidence>
<comment type="cofactor">
    <cofactor evidence="6">
        <name>Mg(2+)</name>
        <dbReference type="ChEBI" id="CHEBI:18420"/>
    </cofactor>
</comment>
<feature type="domain" description="MoaB/Mog" evidence="7">
    <location>
        <begin position="181"/>
        <end position="322"/>
    </location>
</feature>
<comment type="function">
    <text evidence="1 6">Catalyzes the insertion of molybdate into adenylated molybdopterin with the concomitant release of AMP.</text>
</comment>
<dbReference type="EMBL" id="AVPU01000021">
    <property type="protein sequence ID" value="KGM53775.1"/>
    <property type="molecule type" value="Genomic_DNA"/>
</dbReference>
<dbReference type="InterPro" id="IPR036688">
    <property type="entry name" value="MoeA_C_domain_IV_sf"/>
</dbReference>
<protein>
    <recommendedName>
        <fullName evidence="6">Molybdopterin molybdenumtransferase</fullName>
        <ecNumber evidence="6">2.10.1.1</ecNumber>
    </recommendedName>
</protein>
<comment type="caution">
    <text evidence="8">The sequence shown here is derived from an EMBL/GenBank/DDBJ whole genome shotgun (WGS) entry which is preliminary data.</text>
</comment>
<keyword evidence="6" id="KW-0460">Magnesium</keyword>
<dbReference type="SMART" id="SM00852">
    <property type="entry name" value="MoCF_biosynth"/>
    <property type="match status" value="1"/>
</dbReference>
<evidence type="ECO:0000313" key="8">
    <source>
        <dbReference type="EMBL" id="KGM53775.1"/>
    </source>
</evidence>
<dbReference type="Gene3D" id="2.170.190.11">
    <property type="entry name" value="Molybdopterin biosynthesis moea protein, domain 3"/>
    <property type="match status" value="1"/>
</dbReference>
<keyword evidence="4 6" id="KW-0501">Molybdenum cofactor biosynthesis</keyword>
<name>A0A0A0EU67_9GAMM</name>
<dbReference type="eggNOG" id="COG0303">
    <property type="taxonomic scope" value="Bacteria"/>
</dbReference>
<dbReference type="AlphaFoldDB" id="A0A0A0EU67"/>
<dbReference type="RefSeq" id="WP_036138554.1">
    <property type="nucleotide sequence ID" value="NZ_AVPU01000021.1"/>
</dbReference>
<comment type="pathway">
    <text evidence="2 6">Cofactor biosynthesis; molybdopterin biosynthesis.</text>
</comment>
<dbReference type="NCBIfam" id="NF045515">
    <property type="entry name" value="Glp_gephyrin"/>
    <property type="match status" value="1"/>
</dbReference>
<dbReference type="Pfam" id="PF00994">
    <property type="entry name" value="MoCF_biosynth"/>
    <property type="match status" value="1"/>
</dbReference>
<dbReference type="SUPFAM" id="SSF63867">
    <property type="entry name" value="MoeA C-terminal domain-like"/>
    <property type="match status" value="1"/>
</dbReference>
<evidence type="ECO:0000313" key="9">
    <source>
        <dbReference type="Proteomes" id="UP000029998"/>
    </source>
</evidence>
<dbReference type="PANTHER" id="PTHR10192">
    <property type="entry name" value="MOLYBDOPTERIN BIOSYNTHESIS PROTEIN"/>
    <property type="match status" value="1"/>
</dbReference>
<dbReference type="Gene3D" id="3.90.105.10">
    <property type="entry name" value="Molybdopterin biosynthesis moea protein, domain 2"/>
    <property type="match status" value="1"/>
</dbReference>
<dbReference type="InterPro" id="IPR036135">
    <property type="entry name" value="MoeA_linker/N_sf"/>
</dbReference>
<dbReference type="UniPathway" id="UPA00344"/>
<evidence type="ECO:0000259" key="7">
    <source>
        <dbReference type="SMART" id="SM00852"/>
    </source>
</evidence>
<evidence type="ECO:0000256" key="6">
    <source>
        <dbReference type="RuleBase" id="RU365090"/>
    </source>
</evidence>
<dbReference type="SUPFAM" id="SSF63882">
    <property type="entry name" value="MoeA N-terminal region -like"/>
    <property type="match status" value="1"/>
</dbReference>
<comment type="similarity">
    <text evidence="3 6">Belongs to the MoeA family.</text>
</comment>
<dbReference type="Gene3D" id="2.40.340.10">
    <property type="entry name" value="MoeA, C-terminal, domain IV"/>
    <property type="match status" value="1"/>
</dbReference>
<dbReference type="PANTHER" id="PTHR10192:SF5">
    <property type="entry name" value="GEPHYRIN"/>
    <property type="match status" value="1"/>
</dbReference>
<proteinExistence type="inferred from homology"/>
<dbReference type="PROSITE" id="PS01079">
    <property type="entry name" value="MOCF_BIOSYNTHESIS_2"/>
    <property type="match status" value="1"/>
</dbReference>
<dbReference type="InterPro" id="IPR005110">
    <property type="entry name" value="MoeA_linker/N"/>
</dbReference>
<dbReference type="GO" id="GO:0061599">
    <property type="term" value="F:molybdopterin molybdotransferase activity"/>
    <property type="evidence" value="ECO:0007669"/>
    <property type="project" value="UniProtKB-UniRule"/>
</dbReference>
<keyword evidence="6" id="KW-0500">Molybdenum</keyword>
<evidence type="ECO:0000256" key="4">
    <source>
        <dbReference type="ARBA" id="ARBA00023150"/>
    </source>
</evidence>
<dbReference type="OrthoDB" id="9804758at2"/>
<dbReference type="InterPro" id="IPR001453">
    <property type="entry name" value="MoaB/Mog_dom"/>
</dbReference>
<dbReference type="GO" id="GO:0005829">
    <property type="term" value="C:cytosol"/>
    <property type="evidence" value="ECO:0007669"/>
    <property type="project" value="TreeGrafter"/>
</dbReference>
<evidence type="ECO:0000256" key="3">
    <source>
        <dbReference type="ARBA" id="ARBA00010763"/>
    </source>
</evidence>
<evidence type="ECO:0000256" key="1">
    <source>
        <dbReference type="ARBA" id="ARBA00002901"/>
    </source>
</evidence>
<dbReference type="Pfam" id="PF03454">
    <property type="entry name" value="MoeA_C"/>
    <property type="match status" value="1"/>
</dbReference>
<dbReference type="SUPFAM" id="SSF53218">
    <property type="entry name" value="Molybdenum cofactor biosynthesis proteins"/>
    <property type="match status" value="1"/>
</dbReference>
<dbReference type="STRING" id="1385517.N800_03245"/>
<dbReference type="EC" id="2.10.1.1" evidence="6"/>
<dbReference type="GO" id="GO:0006777">
    <property type="term" value="P:Mo-molybdopterin cofactor biosynthetic process"/>
    <property type="evidence" value="ECO:0007669"/>
    <property type="project" value="UniProtKB-UniRule"/>
</dbReference>
<dbReference type="NCBIfam" id="TIGR00177">
    <property type="entry name" value="molyb_syn"/>
    <property type="match status" value="1"/>
</dbReference>
<dbReference type="Proteomes" id="UP000029998">
    <property type="component" value="Unassembled WGS sequence"/>
</dbReference>
<dbReference type="InterPro" id="IPR008284">
    <property type="entry name" value="MoCF_biosynth_CS"/>
</dbReference>
<dbReference type="InterPro" id="IPR005111">
    <property type="entry name" value="MoeA_C_domain_IV"/>
</dbReference>
<reference evidence="8 9" key="1">
    <citation type="submission" date="2013-08" db="EMBL/GenBank/DDBJ databases">
        <title>Genome sequencing of Lysobacter.</title>
        <authorList>
            <person name="Zhang S."/>
            <person name="Wang G."/>
        </authorList>
    </citation>
    <scope>NUCLEOTIDE SEQUENCE [LARGE SCALE GENOMIC DNA]</scope>
    <source>
        <strain evidence="8 9">GH1-9</strain>
    </source>
</reference>